<dbReference type="EMBL" id="CP001087">
    <property type="protein sequence ID" value="ACN17192.1"/>
    <property type="molecule type" value="Genomic_DNA"/>
</dbReference>
<protein>
    <submittedName>
        <fullName evidence="2">Uncharacterized protein</fullName>
    </submittedName>
</protein>
<dbReference type="HOGENOM" id="CLU_2681660_0_0_7"/>
<proteinExistence type="predicted"/>
<evidence type="ECO:0000313" key="2">
    <source>
        <dbReference type="EMBL" id="ACN17192.1"/>
    </source>
</evidence>
<gene>
    <name evidence="2" type="ordered locus">HRM2_41350</name>
</gene>
<feature type="transmembrane region" description="Helical" evidence="1">
    <location>
        <begin position="33"/>
        <end position="56"/>
    </location>
</feature>
<reference evidence="2" key="2">
    <citation type="journal article" date="2009" name="Environ. Microbiol.">
        <title>Genome sequence of Desulfobacterium autotrophicum HRM2, a marine sulfate reducer oxidizing organic carbon completely to carbon dioxide.</title>
        <authorList>
            <person name="Strittmatter A.W."/>
            <person name="Liesegang H."/>
            <person name="Rabus R."/>
            <person name="Decker I."/>
            <person name="Amann J."/>
            <person name="Andres S."/>
            <person name="Henne A."/>
            <person name="Fricke W.F."/>
            <person name="Martinez-Arias R."/>
            <person name="Bartels D."/>
            <person name="Goesmann A."/>
            <person name="Krause L."/>
            <person name="Puehler A."/>
            <person name="Klenk H.P."/>
            <person name="Richter M."/>
            <person name="Schuler M."/>
            <person name="Gloeckner F.O."/>
            <person name="Meyerdierks A."/>
            <person name="Gottschalk G."/>
            <person name="Amann R."/>
        </authorList>
    </citation>
    <scope>NUCLEOTIDE SEQUENCE [LARGE SCALE GENOMIC DNA]</scope>
    <source>
        <strain evidence="2">HRM2</strain>
    </source>
</reference>
<dbReference type="KEGG" id="dat:HRM2_41350"/>
<keyword evidence="1" id="KW-0812">Transmembrane</keyword>
<dbReference type="STRING" id="177437.HRM2_41350"/>
<dbReference type="AlphaFoldDB" id="C0QCW0"/>
<keyword evidence="3" id="KW-1185">Reference proteome</keyword>
<evidence type="ECO:0000256" key="1">
    <source>
        <dbReference type="SAM" id="Phobius"/>
    </source>
</evidence>
<accession>C0QCW0</accession>
<keyword evidence="1" id="KW-1133">Transmembrane helix</keyword>
<reference evidence="2" key="1">
    <citation type="submission" date="2008-05" db="EMBL/GenBank/DDBJ databases">
        <authorList>
            <person name="Strittmatter A."/>
            <person name="Liesegang H."/>
            <person name="Rabus R."/>
            <person name="Decker I."/>
            <person name="Amann J."/>
            <person name="Andres S."/>
            <person name="Henne A."/>
            <person name="Martinez-Arias R."/>
            <person name="Bartels D."/>
            <person name="Goesmann A."/>
            <person name="Krause L."/>
            <person name="Puehler A."/>
            <person name="Klenk H.-K."/>
            <person name="Richter M."/>
            <person name="Schueler M."/>
            <person name="Gloeckner F.O."/>
            <person name="Meyerdierks A."/>
            <person name="Widdel F."/>
            <person name="Gottschalk G."/>
            <person name="Amann R."/>
        </authorList>
    </citation>
    <scope>NUCLEOTIDE SEQUENCE</scope>
    <source>
        <strain evidence="2">HRM2</strain>
    </source>
</reference>
<dbReference type="Proteomes" id="UP000000442">
    <property type="component" value="Chromosome"/>
</dbReference>
<organism evidence="2 3">
    <name type="scientific">Desulforapulum autotrophicum (strain ATCC 43914 / DSM 3382 / VKM B-1955 / HRM2)</name>
    <name type="common">Desulfobacterium autotrophicum</name>
    <dbReference type="NCBI Taxonomy" id="177437"/>
    <lineage>
        <taxon>Bacteria</taxon>
        <taxon>Pseudomonadati</taxon>
        <taxon>Thermodesulfobacteriota</taxon>
        <taxon>Desulfobacteria</taxon>
        <taxon>Desulfobacterales</taxon>
        <taxon>Desulfobacteraceae</taxon>
        <taxon>Desulforapulum</taxon>
    </lineage>
</organism>
<evidence type="ECO:0000313" key="3">
    <source>
        <dbReference type="Proteomes" id="UP000000442"/>
    </source>
</evidence>
<name>C0QCW0_DESAH</name>
<sequence length="74" mass="8732">MLDTPPPYFRMLSILEIENVCRKERNFYPNFQLFFVVLIAVKSWVQPAIAAGWFFVKIPYESFPLLSFLKEVVS</sequence>
<keyword evidence="1" id="KW-0472">Membrane</keyword>